<dbReference type="AlphaFoldDB" id="A0A6H5IRR6"/>
<evidence type="ECO:0000256" key="1">
    <source>
        <dbReference type="PROSITE-ProRule" id="PRU00047"/>
    </source>
</evidence>
<evidence type="ECO:0000313" key="4">
    <source>
        <dbReference type="Proteomes" id="UP000479190"/>
    </source>
</evidence>
<sequence length="145" mass="17027">MESIDEKLSQLTSAYNKMANHVNGMDTNCENMWVKMKTMEQAMAYMMEQLECVTKHVSDLNVSMKLRDEEEREKAEANKNREAPRARVTNTVMENRCYRCDHSGHKSLDCPLKEQNKWFCYKCQSVQNHIAAKCPNHRYVDDNKN</sequence>
<dbReference type="InterPro" id="IPR001878">
    <property type="entry name" value="Znf_CCHC"/>
</dbReference>
<evidence type="ECO:0000313" key="3">
    <source>
        <dbReference type="EMBL" id="CAB0041035.1"/>
    </source>
</evidence>
<dbReference type="GO" id="GO:0003676">
    <property type="term" value="F:nucleic acid binding"/>
    <property type="evidence" value="ECO:0007669"/>
    <property type="project" value="InterPro"/>
</dbReference>
<organism evidence="3 4">
    <name type="scientific">Trichogramma brassicae</name>
    <dbReference type="NCBI Taxonomy" id="86971"/>
    <lineage>
        <taxon>Eukaryota</taxon>
        <taxon>Metazoa</taxon>
        <taxon>Ecdysozoa</taxon>
        <taxon>Arthropoda</taxon>
        <taxon>Hexapoda</taxon>
        <taxon>Insecta</taxon>
        <taxon>Pterygota</taxon>
        <taxon>Neoptera</taxon>
        <taxon>Endopterygota</taxon>
        <taxon>Hymenoptera</taxon>
        <taxon>Apocrita</taxon>
        <taxon>Proctotrupomorpha</taxon>
        <taxon>Chalcidoidea</taxon>
        <taxon>Trichogrammatidae</taxon>
        <taxon>Trichogramma</taxon>
    </lineage>
</organism>
<accession>A0A6H5IRR6</accession>
<keyword evidence="4" id="KW-1185">Reference proteome</keyword>
<evidence type="ECO:0000259" key="2">
    <source>
        <dbReference type="PROSITE" id="PS50158"/>
    </source>
</evidence>
<dbReference type="InterPro" id="IPR036875">
    <property type="entry name" value="Znf_CCHC_sf"/>
</dbReference>
<keyword evidence="1" id="KW-0862">Zinc</keyword>
<reference evidence="3 4" key="1">
    <citation type="submission" date="2020-02" db="EMBL/GenBank/DDBJ databases">
        <authorList>
            <person name="Ferguson B K."/>
        </authorList>
    </citation>
    <scope>NUCLEOTIDE SEQUENCE [LARGE SCALE GENOMIC DNA]</scope>
</reference>
<dbReference type="EMBL" id="CADCXV010001084">
    <property type="protein sequence ID" value="CAB0041035.1"/>
    <property type="molecule type" value="Genomic_DNA"/>
</dbReference>
<dbReference type="PROSITE" id="PS50158">
    <property type="entry name" value="ZF_CCHC"/>
    <property type="match status" value="1"/>
</dbReference>
<dbReference type="GO" id="GO:0008270">
    <property type="term" value="F:zinc ion binding"/>
    <property type="evidence" value="ECO:0007669"/>
    <property type="project" value="UniProtKB-KW"/>
</dbReference>
<proteinExistence type="predicted"/>
<dbReference type="Proteomes" id="UP000479190">
    <property type="component" value="Unassembled WGS sequence"/>
</dbReference>
<dbReference type="OrthoDB" id="7696379at2759"/>
<keyword evidence="1" id="KW-0863">Zinc-finger</keyword>
<dbReference type="SUPFAM" id="SSF57756">
    <property type="entry name" value="Retrovirus zinc finger-like domains"/>
    <property type="match status" value="1"/>
</dbReference>
<name>A0A6H5IRR6_9HYME</name>
<protein>
    <recommendedName>
        <fullName evidence="2">CCHC-type domain-containing protein</fullName>
    </recommendedName>
</protein>
<feature type="domain" description="CCHC-type" evidence="2">
    <location>
        <begin position="96"/>
        <end position="111"/>
    </location>
</feature>
<gene>
    <name evidence="3" type="ORF">TBRA_LOCUS12721</name>
</gene>
<keyword evidence="1" id="KW-0479">Metal-binding</keyword>
<dbReference type="Gene3D" id="4.10.60.10">
    <property type="entry name" value="Zinc finger, CCHC-type"/>
    <property type="match status" value="1"/>
</dbReference>
<dbReference type="SMART" id="SM00343">
    <property type="entry name" value="ZnF_C2HC"/>
    <property type="match status" value="2"/>
</dbReference>